<dbReference type="AlphaFoldDB" id="A0A0L0SD16"/>
<feature type="compositionally biased region" description="Pro residues" evidence="1">
    <location>
        <begin position="248"/>
        <end position="262"/>
    </location>
</feature>
<dbReference type="Proteomes" id="UP000054350">
    <property type="component" value="Unassembled WGS sequence"/>
</dbReference>
<feature type="compositionally biased region" description="Low complexity" evidence="1">
    <location>
        <begin position="1"/>
        <end position="14"/>
    </location>
</feature>
<reference evidence="3" key="2">
    <citation type="submission" date="2009-11" db="EMBL/GenBank/DDBJ databases">
        <title>The Genome Sequence of Allomyces macrogynus strain ATCC 38327.</title>
        <authorList>
            <consortium name="The Broad Institute Genome Sequencing Platform"/>
            <person name="Russ C."/>
            <person name="Cuomo C."/>
            <person name="Shea T."/>
            <person name="Young S.K."/>
            <person name="Zeng Q."/>
            <person name="Koehrsen M."/>
            <person name="Haas B."/>
            <person name="Borodovsky M."/>
            <person name="Guigo R."/>
            <person name="Alvarado L."/>
            <person name="Berlin A."/>
            <person name="Borenstein D."/>
            <person name="Chen Z."/>
            <person name="Engels R."/>
            <person name="Freedman E."/>
            <person name="Gellesch M."/>
            <person name="Goldberg J."/>
            <person name="Griggs A."/>
            <person name="Gujja S."/>
            <person name="Heiman D."/>
            <person name="Hepburn T."/>
            <person name="Howarth C."/>
            <person name="Jen D."/>
            <person name="Larson L."/>
            <person name="Lewis B."/>
            <person name="Mehta T."/>
            <person name="Park D."/>
            <person name="Pearson M."/>
            <person name="Roberts A."/>
            <person name="Saif S."/>
            <person name="Shenoy N."/>
            <person name="Sisk P."/>
            <person name="Stolte C."/>
            <person name="Sykes S."/>
            <person name="Walk T."/>
            <person name="White J."/>
            <person name="Yandava C."/>
            <person name="Burger G."/>
            <person name="Gray M.W."/>
            <person name="Holland P.W.H."/>
            <person name="King N."/>
            <person name="Lang F.B.F."/>
            <person name="Roger A.J."/>
            <person name="Ruiz-Trillo I."/>
            <person name="Lander E."/>
            <person name="Nusbaum C."/>
        </authorList>
    </citation>
    <scope>NUCLEOTIDE SEQUENCE [LARGE SCALE GENOMIC DNA]</scope>
    <source>
        <strain evidence="3">ATCC 38327</strain>
    </source>
</reference>
<reference evidence="2 3" key="1">
    <citation type="submission" date="2009-11" db="EMBL/GenBank/DDBJ databases">
        <title>Annotation of Allomyces macrogynus ATCC 38327.</title>
        <authorList>
            <consortium name="The Broad Institute Genome Sequencing Platform"/>
            <person name="Russ C."/>
            <person name="Cuomo C."/>
            <person name="Burger G."/>
            <person name="Gray M.W."/>
            <person name="Holland P.W.H."/>
            <person name="King N."/>
            <person name="Lang F.B.F."/>
            <person name="Roger A.J."/>
            <person name="Ruiz-Trillo I."/>
            <person name="Young S.K."/>
            <person name="Zeng Q."/>
            <person name="Gargeya S."/>
            <person name="Fitzgerald M."/>
            <person name="Haas B."/>
            <person name="Abouelleil A."/>
            <person name="Alvarado L."/>
            <person name="Arachchi H.M."/>
            <person name="Berlin A."/>
            <person name="Chapman S.B."/>
            <person name="Gearin G."/>
            <person name="Goldberg J."/>
            <person name="Griggs A."/>
            <person name="Gujja S."/>
            <person name="Hansen M."/>
            <person name="Heiman D."/>
            <person name="Howarth C."/>
            <person name="Larimer J."/>
            <person name="Lui A."/>
            <person name="MacDonald P.J.P."/>
            <person name="McCowen C."/>
            <person name="Montmayeur A."/>
            <person name="Murphy C."/>
            <person name="Neiman D."/>
            <person name="Pearson M."/>
            <person name="Priest M."/>
            <person name="Roberts A."/>
            <person name="Saif S."/>
            <person name="Shea T."/>
            <person name="Sisk P."/>
            <person name="Stolte C."/>
            <person name="Sykes S."/>
            <person name="Wortman J."/>
            <person name="Nusbaum C."/>
            <person name="Birren B."/>
        </authorList>
    </citation>
    <scope>NUCLEOTIDE SEQUENCE [LARGE SCALE GENOMIC DNA]</scope>
    <source>
        <strain evidence="2 3">ATCC 38327</strain>
    </source>
</reference>
<proteinExistence type="predicted"/>
<accession>A0A0L0SD16</accession>
<feature type="region of interest" description="Disordered" evidence="1">
    <location>
        <begin position="244"/>
        <end position="276"/>
    </location>
</feature>
<feature type="compositionally biased region" description="Low complexity" evidence="1">
    <location>
        <begin position="123"/>
        <end position="133"/>
    </location>
</feature>
<evidence type="ECO:0000256" key="1">
    <source>
        <dbReference type="SAM" id="MobiDB-lite"/>
    </source>
</evidence>
<sequence>MASAPPAGPSAKAPELAASKHSRSALFHASTTIPVPPTATMPAKTHGNASGPARARTDSVLSAMAAMGGSGSDHDLQPQSSASSSRRRGSPPNPAHQQRRRSLWLGKSGPSFDSDDADDEGRSTASPLAALRSRLAKTSASAARAMSKAVTAKSASGNGAGAANVRLPAGRSSGGQPEMEAGSGDRAAPAARLPSAPLAATTATAPVPPAAPAAPAAVPVIHTVPRRPSGSRLAAAVAAAFTPAGAPAAPPTEAPLPAPAPAPASSAGTATTSPSDNVPIAMLATRAATFHGTPSTSSASTSSAGPAPAGVIPRRKASGSHAPPLRRPASMVHDVSSPEFQHLAGIFGWDLASGRPDVRSPCPGSDSPPATAIPSPPVPTPSSAAGSVFQRRHQNDVNWWKSIEASYKKRASAASNGSANATPGVVPAVPTSAGRNSVRSSRAWPGGRVSAAGNVAGAVGVAAWGHTRREIQVPYEHDDA</sequence>
<feature type="compositionally biased region" description="Low complexity" evidence="1">
    <location>
        <begin position="292"/>
        <end position="310"/>
    </location>
</feature>
<keyword evidence="3" id="KW-1185">Reference proteome</keyword>
<feature type="region of interest" description="Disordered" evidence="1">
    <location>
        <begin position="413"/>
        <end position="450"/>
    </location>
</feature>
<gene>
    <name evidence="2" type="ORF">AMAG_18513</name>
</gene>
<protein>
    <submittedName>
        <fullName evidence="2">Uncharacterized protein</fullName>
    </submittedName>
</protein>
<feature type="compositionally biased region" description="Low complexity" evidence="1">
    <location>
        <begin position="263"/>
        <end position="275"/>
    </location>
</feature>
<organism evidence="2 3">
    <name type="scientific">Allomyces macrogynus (strain ATCC 38327)</name>
    <name type="common">Allomyces javanicus var. macrogynus</name>
    <dbReference type="NCBI Taxonomy" id="578462"/>
    <lineage>
        <taxon>Eukaryota</taxon>
        <taxon>Fungi</taxon>
        <taxon>Fungi incertae sedis</taxon>
        <taxon>Blastocladiomycota</taxon>
        <taxon>Blastocladiomycetes</taxon>
        <taxon>Blastocladiales</taxon>
        <taxon>Blastocladiaceae</taxon>
        <taxon>Allomyces</taxon>
    </lineage>
</organism>
<feature type="region of interest" description="Disordered" evidence="1">
    <location>
        <begin position="357"/>
        <end position="385"/>
    </location>
</feature>
<feature type="region of interest" description="Disordered" evidence="1">
    <location>
        <begin position="1"/>
        <end position="191"/>
    </location>
</feature>
<dbReference type="VEuPathDB" id="FungiDB:AMAG_18513"/>
<dbReference type="EMBL" id="GG745336">
    <property type="protein sequence ID" value="KNE60319.1"/>
    <property type="molecule type" value="Genomic_DNA"/>
</dbReference>
<feature type="region of interest" description="Disordered" evidence="1">
    <location>
        <begin position="291"/>
        <end position="331"/>
    </location>
</feature>
<evidence type="ECO:0000313" key="2">
    <source>
        <dbReference type="EMBL" id="KNE60319.1"/>
    </source>
</evidence>
<name>A0A0L0SD16_ALLM3</name>
<evidence type="ECO:0000313" key="3">
    <source>
        <dbReference type="Proteomes" id="UP000054350"/>
    </source>
</evidence>
<feature type="compositionally biased region" description="Low complexity" evidence="1">
    <location>
        <begin position="154"/>
        <end position="164"/>
    </location>
</feature>